<geneLocation type="plasmid" evidence="4 5">
    <name>unnamed2</name>
</geneLocation>
<evidence type="ECO:0000256" key="2">
    <source>
        <dbReference type="SAM" id="MobiDB-lite"/>
    </source>
</evidence>
<dbReference type="InterPro" id="IPR047057">
    <property type="entry name" value="MerR_fam"/>
</dbReference>
<sequence>MSPAPPETGMRIAELGRTCGVSTPTIKYYIREGLLPAGRLTSSNQARYTEEHVHRLRLIRALLELGGLSVAKVRAIVTVLDGETDPSPRGRPAAGLDALEALTAPAPQDGPLAILAADPRTLALVHALAERRGWHTPADGPEFARVVEILHTLGELDQHHFADRIDAYADAAERAAAADTQLLHSPTDGTGPAERLVVAAVLGDQLLSALRRLARTAGTTGTAACCTAPDPKTEKGREPHTGCSPLPHVPAGARYERLTSSRSRTGSAP</sequence>
<dbReference type="Proteomes" id="UP001622594">
    <property type="component" value="Plasmid unnamed2"/>
</dbReference>
<feature type="compositionally biased region" description="Basic and acidic residues" evidence="2">
    <location>
        <begin position="231"/>
        <end position="240"/>
    </location>
</feature>
<dbReference type="Pfam" id="PF13411">
    <property type="entry name" value="MerR_1"/>
    <property type="match status" value="1"/>
</dbReference>
<evidence type="ECO:0000259" key="3">
    <source>
        <dbReference type="PROSITE" id="PS50937"/>
    </source>
</evidence>
<dbReference type="Gene3D" id="1.10.1660.10">
    <property type="match status" value="1"/>
</dbReference>
<accession>A0ABZ1LR88</accession>
<dbReference type="PRINTS" id="PR00040">
    <property type="entry name" value="HTHMERR"/>
</dbReference>
<protein>
    <submittedName>
        <fullName evidence="4">MerR family transcriptional regulator</fullName>
    </submittedName>
</protein>
<feature type="compositionally biased region" description="Polar residues" evidence="2">
    <location>
        <begin position="260"/>
        <end position="269"/>
    </location>
</feature>
<feature type="region of interest" description="Disordered" evidence="2">
    <location>
        <begin position="228"/>
        <end position="269"/>
    </location>
</feature>
<dbReference type="PROSITE" id="PS50937">
    <property type="entry name" value="HTH_MERR_2"/>
    <property type="match status" value="1"/>
</dbReference>
<keyword evidence="1" id="KW-0238">DNA-binding</keyword>
<dbReference type="EMBL" id="CP108190">
    <property type="protein sequence ID" value="WTR75941.1"/>
    <property type="molecule type" value="Genomic_DNA"/>
</dbReference>
<dbReference type="InterPro" id="IPR000551">
    <property type="entry name" value="MerR-type_HTH_dom"/>
</dbReference>
<dbReference type="InterPro" id="IPR009061">
    <property type="entry name" value="DNA-bd_dom_put_sf"/>
</dbReference>
<evidence type="ECO:0000313" key="4">
    <source>
        <dbReference type="EMBL" id="WTR75941.1"/>
    </source>
</evidence>
<gene>
    <name evidence="4" type="ORF">OG814_42495</name>
</gene>
<evidence type="ECO:0000256" key="1">
    <source>
        <dbReference type="ARBA" id="ARBA00023125"/>
    </source>
</evidence>
<dbReference type="RefSeq" id="WP_331717746.1">
    <property type="nucleotide sequence ID" value="NZ_CP108190.1"/>
</dbReference>
<organism evidence="4 5">
    <name type="scientific">Streptomyces zaomyceticus</name>
    <dbReference type="NCBI Taxonomy" id="68286"/>
    <lineage>
        <taxon>Bacteria</taxon>
        <taxon>Bacillati</taxon>
        <taxon>Actinomycetota</taxon>
        <taxon>Actinomycetes</taxon>
        <taxon>Kitasatosporales</taxon>
        <taxon>Streptomycetaceae</taxon>
        <taxon>Streptomyces</taxon>
    </lineage>
</organism>
<keyword evidence="4" id="KW-0614">Plasmid</keyword>
<evidence type="ECO:0000313" key="5">
    <source>
        <dbReference type="Proteomes" id="UP001622594"/>
    </source>
</evidence>
<name>A0ABZ1LR88_9ACTN</name>
<proteinExistence type="predicted"/>
<dbReference type="SMART" id="SM00422">
    <property type="entry name" value="HTH_MERR"/>
    <property type="match status" value="1"/>
</dbReference>
<reference evidence="4 5" key="1">
    <citation type="submission" date="2022-10" db="EMBL/GenBank/DDBJ databases">
        <title>The complete genomes of actinobacterial strains from the NBC collection.</title>
        <authorList>
            <person name="Joergensen T.S."/>
            <person name="Alvarez Arevalo M."/>
            <person name="Sterndorff E.B."/>
            <person name="Faurdal D."/>
            <person name="Vuksanovic O."/>
            <person name="Mourched A.-S."/>
            <person name="Charusanti P."/>
            <person name="Shaw S."/>
            <person name="Blin K."/>
            <person name="Weber T."/>
        </authorList>
    </citation>
    <scope>NUCLEOTIDE SEQUENCE [LARGE SCALE GENOMIC DNA]</scope>
    <source>
        <strain evidence="4 5">NBC_00123</strain>
        <plasmid evidence="4 5">unnamed2</plasmid>
    </source>
</reference>
<dbReference type="SUPFAM" id="SSF46955">
    <property type="entry name" value="Putative DNA-binding domain"/>
    <property type="match status" value="1"/>
</dbReference>
<feature type="domain" description="HTH merR-type" evidence="3">
    <location>
        <begin position="9"/>
        <end position="79"/>
    </location>
</feature>
<dbReference type="PANTHER" id="PTHR30204">
    <property type="entry name" value="REDOX-CYCLING DRUG-SENSING TRANSCRIPTIONAL ACTIVATOR SOXR"/>
    <property type="match status" value="1"/>
</dbReference>
<dbReference type="PANTHER" id="PTHR30204:SF98">
    <property type="entry name" value="HTH-TYPE TRANSCRIPTIONAL REGULATOR ADHR"/>
    <property type="match status" value="1"/>
</dbReference>
<keyword evidence="5" id="KW-1185">Reference proteome</keyword>